<dbReference type="RefSeq" id="WP_108858194.1">
    <property type="nucleotide sequence ID" value="NZ_OMOI01000002.1"/>
</dbReference>
<dbReference type="SUPFAM" id="SSF56219">
    <property type="entry name" value="DNase I-like"/>
    <property type="match status" value="1"/>
</dbReference>
<dbReference type="EMBL" id="OMOI01000002">
    <property type="protein sequence ID" value="SPF79236.1"/>
    <property type="molecule type" value="Genomic_DNA"/>
</dbReference>
<dbReference type="GO" id="GO:0003824">
    <property type="term" value="F:catalytic activity"/>
    <property type="evidence" value="ECO:0007669"/>
    <property type="project" value="InterPro"/>
</dbReference>
<dbReference type="InterPro" id="IPR036691">
    <property type="entry name" value="Endo/exonu/phosph_ase_sf"/>
</dbReference>
<feature type="region of interest" description="Disordered" evidence="1">
    <location>
        <begin position="272"/>
        <end position="306"/>
    </location>
</feature>
<keyword evidence="5" id="KW-1185">Reference proteome</keyword>
<gene>
    <name evidence="4" type="ORF">ALP8811_03175</name>
</gene>
<sequence>MIRPLLALCLALVPCTALAETLRIATYHTDIRKKGPGLLLRDILKEDPQIAALAQVIAHAKPDVLALQGFDHDLEGHALAAFQAYLAQVGHEMPYNFTAAPNTGVDTGFDLDGDGRLAEPEDAQSFGRYAGEGGMAVLSRVPIGEVRSFSDLLWKDLPSALLPGPDEIPFPTPEALSIQRLSSVAHWDITLEPQSGPAFHLLTFHANTPVFDGPEDRNGRRNHDEVTFWAKYLDGALLFPTPDAPVVIAGNANLDAMDGDGRHEAINTLLTHPQLQDPRPQSAGGAAAADADHRADPAFDTADWPDQKPGNLRVSYVLPDTRLRVEGSGVVWPLPDDPFAQTVETASRHRLVWVDIAF</sequence>
<protein>
    <recommendedName>
        <fullName evidence="3">Endonuclease/exonuclease/phosphatase domain-containing protein</fullName>
    </recommendedName>
</protein>
<dbReference type="Proteomes" id="UP000244911">
    <property type="component" value="Unassembled WGS sequence"/>
</dbReference>
<dbReference type="InterPro" id="IPR005135">
    <property type="entry name" value="Endo/exonuclease/phosphatase"/>
</dbReference>
<dbReference type="Pfam" id="PF03372">
    <property type="entry name" value="Exo_endo_phos"/>
    <property type="match status" value="1"/>
</dbReference>
<organism evidence="4 5">
    <name type="scientific">Aliiroseovarius pelagivivens</name>
    <dbReference type="NCBI Taxonomy" id="1639690"/>
    <lineage>
        <taxon>Bacteria</taxon>
        <taxon>Pseudomonadati</taxon>
        <taxon>Pseudomonadota</taxon>
        <taxon>Alphaproteobacteria</taxon>
        <taxon>Rhodobacterales</taxon>
        <taxon>Paracoccaceae</taxon>
        <taxon>Aliiroseovarius</taxon>
    </lineage>
</organism>
<dbReference type="Gene3D" id="3.60.10.10">
    <property type="entry name" value="Endonuclease/exonuclease/phosphatase"/>
    <property type="match status" value="1"/>
</dbReference>
<evidence type="ECO:0000313" key="4">
    <source>
        <dbReference type="EMBL" id="SPF79236.1"/>
    </source>
</evidence>
<proteinExistence type="predicted"/>
<dbReference type="OrthoDB" id="292013at2"/>
<evidence type="ECO:0000313" key="5">
    <source>
        <dbReference type="Proteomes" id="UP000244911"/>
    </source>
</evidence>
<keyword evidence="2" id="KW-0732">Signal</keyword>
<evidence type="ECO:0000259" key="3">
    <source>
        <dbReference type="Pfam" id="PF03372"/>
    </source>
</evidence>
<name>A0A2R8AT58_9RHOB</name>
<reference evidence="4 5" key="1">
    <citation type="submission" date="2018-03" db="EMBL/GenBank/DDBJ databases">
        <authorList>
            <person name="Keele B.F."/>
        </authorList>
    </citation>
    <scope>NUCLEOTIDE SEQUENCE [LARGE SCALE GENOMIC DNA]</scope>
    <source>
        <strain evidence="4 5">CECT 8811</strain>
    </source>
</reference>
<evidence type="ECO:0000256" key="2">
    <source>
        <dbReference type="SAM" id="SignalP"/>
    </source>
</evidence>
<accession>A0A2R8AT58</accession>
<feature type="signal peptide" evidence="2">
    <location>
        <begin position="1"/>
        <end position="19"/>
    </location>
</feature>
<feature type="domain" description="Endonuclease/exonuclease/phosphatase" evidence="3">
    <location>
        <begin position="42"/>
        <end position="349"/>
    </location>
</feature>
<dbReference type="AlphaFoldDB" id="A0A2R8AT58"/>
<evidence type="ECO:0000256" key="1">
    <source>
        <dbReference type="SAM" id="MobiDB-lite"/>
    </source>
</evidence>
<feature type="chain" id="PRO_5015305403" description="Endonuclease/exonuclease/phosphatase domain-containing protein" evidence="2">
    <location>
        <begin position="20"/>
        <end position="358"/>
    </location>
</feature>